<gene>
    <name evidence="2" type="ORF">HAX54_041024</name>
</gene>
<organism evidence="2 3">
    <name type="scientific">Datura stramonium</name>
    <name type="common">Jimsonweed</name>
    <name type="synonym">Common thornapple</name>
    <dbReference type="NCBI Taxonomy" id="4076"/>
    <lineage>
        <taxon>Eukaryota</taxon>
        <taxon>Viridiplantae</taxon>
        <taxon>Streptophyta</taxon>
        <taxon>Embryophyta</taxon>
        <taxon>Tracheophyta</taxon>
        <taxon>Spermatophyta</taxon>
        <taxon>Magnoliopsida</taxon>
        <taxon>eudicotyledons</taxon>
        <taxon>Gunneridae</taxon>
        <taxon>Pentapetalae</taxon>
        <taxon>asterids</taxon>
        <taxon>lamiids</taxon>
        <taxon>Solanales</taxon>
        <taxon>Solanaceae</taxon>
        <taxon>Solanoideae</taxon>
        <taxon>Datureae</taxon>
        <taxon>Datura</taxon>
    </lineage>
</organism>
<comment type="caution">
    <text evidence="2">The sequence shown here is derived from an EMBL/GenBank/DDBJ whole genome shotgun (WGS) entry which is preliminary data.</text>
</comment>
<dbReference type="Proteomes" id="UP000823775">
    <property type="component" value="Unassembled WGS sequence"/>
</dbReference>
<sequence>MVGRGATLLIVVRWRRQYGEDDGIREMRRRGKFAGGCAEKMREMREGSDFGGGCGSRRRKDKEGGDGVAAVRRRRQWLLENRASLGDFRVISG</sequence>
<accession>A0ABS8VQ32</accession>
<reference evidence="2 3" key="1">
    <citation type="journal article" date="2021" name="BMC Genomics">
        <title>Datura genome reveals duplications of psychoactive alkaloid biosynthetic genes and high mutation rate following tissue culture.</title>
        <authorList>
            <person name="Rajewski A."/>
            <person name="Carter-House D."/>
            <person name="Stajich J."/>
            <person name="Litt A."/>
        </authorList>
    </citation>
    <scope>NUCLEOTIDE SEQUENCE [LARGE SCALE GENOMIC DNA]</scope>
    <source>
        <strain evidence="2">AR-01</strain>
    </source>
</reference>
<keyword evidence="3" id="KW-1185">Reference proteome</keyword>
<proteinExistence type="predicted"/>
<evidence type="ECO:0000313" key="3">
    <source>
        <dbReference type="Proteomes" id="UP000823775"/>
    </source>
</evidence>
<dbReference type="EMBL" id="JACEIK010005874">
    <property type="protein sequence ID" value="MCE0482344.1"/>
    <property type="molecule type" value="Genomic_DNA"/>
</dbReference>
<name>A0ABS8VQ32_DATST</name>
<evidence type="ECO:0000256" key="1">
    <source>
        <dbReference type="SAM" id="MobiDB-lite"/>
    </source>
</evidence>
<feature type="region of interest" description="Disordered" evidence="1">
    <location>
        <begin position="45"/>
        <end position="69"/>
    </location>
</feature>
<protein>
    <submittedName>
        <fullName evidence="2">Uncharacterized protein</fullName>
    </submittedName>
</protein>
<evidence type="ECO:0000313" key="2">
    <source>
        <dbReference type="EMBL" id="MCE0482344.1"/>
    </source>
</evidence>